<keyword evidence="4" id="KW-1185">Reference proteome</keyword>
<accession>A0A2R5GV80</accession>
<feature type="compositionally biased region" description="Basic residues" evidence="2">
    <location>
        <begin position="654"/>
        <end position="663"/>
    </location>
</feature>
<evidence type="ECO:0000313" key="3">
    <source>
        <dbReference type="EMBL" id="GBG33678.1"/>
    </source>
</evidence>
<sequence length="663" mass="74161">MLEYEAEEVGRRLRTILDRISTERTHRNGPQFCRKLVERELEHFVQRAQTADERELAICKDRLSDAKRESELLRKRVRELEDRVSNREDLLETQRLAFMKEIIGLKEALFGARRQQQVVEGNQGGRSTHLSSPLNTSSRVEVLQHASDADALVENFRQNKPGLGSFSEALDDATSPGGLLGIQNAEVQFAGEEENHLANDRMSYHPRGRDGGADGEPDISQQHLDNGAAISQKQKISILTARLQSAQARVASVIDEMASLQRAKSVADKENAELKGKLEFLERFDVKAIKSELAEAKAQLECEQELRRRNAAEALRLQTLHTETIENLSERVERAEPQLRSVLRTFSAGLNVEMDVFSGQVRRALSRSSEQLQRVSRAAGLAELQFQYHPMVVKLRREVAQKTARNADLERRVKAHERRAEETRKSEMRRLASFRKMEMQMLLEEDREVIESDAGPSALLSVTLALQGVQGGELEEGDTITELDSPAAAPCPSPTFDTVGPTAEESKRRATLRNSLTDQVAKLERMRSELSAISSQKSAPWQLEVAASEARRSAADTNALMNLAQHAGPASLCQLNVVLSELDAELDRARQDRQATRPKSAARSRRPESARKHARALHEPELGPKQHFPSQGAARPAFRSISQIVADTSEGLRARARGRKHEL</sequence>
<comment type="caution">
    <text evidence="3">The sequence shown here is derived from an EMBL/GenBank/DDBJ whole genome shotgun (WGS) entry which is preliminary data.</text>
</comment>
<evidence type="ECO:0000256" key="2">
    <source>
        <dbReference type="SAM" id="MobiDB-lite"/>
    </source>
</evidence>
<keyword evidence="1" id="KW-0175">Coiled coil</keyword>
<name>A0A2R5GV80_9STRA</name>
<evidence type="ECO:0000256" key="1">
    <source>
        <dbReference type="SAM" id="Coils"/>
    </source>
</evidence>
<feature type="region of interest" description="Disordered" evidence="2">
    <location>
        <begin position="589"/>
        <end position="663"/>
    </location>
</feature>
<dbReference type="InParanoid" id="A0A2R5GV80"/>
<dbReference type="AlphaFoldDB" id="A0A2R5GV80"/>
<proteinExistence type="predicted"/>
<dbReference type="Proteomes" id="UP000241890">
    <property type="component" value="Unassembled WGS sequence"/>
</dbReference>
<gene>
    <name evidence="3" type="ORF">FCC1311_099012</name>
</gene>
<protein>
    <submittedName>
        <fullName evidence="3">Uncharacterized protein</fullName>
    </submittedName>
</protein>
<feature type="compositionally biased region" description="Basic and acidic residues" evidence="2">
    <location>
        <begin position="605"/>
        <end position="624"/>
    </location>
</feature>
<feature type="coiled-coil region" evidence="1">
    <location>
        <begin position="243"/>
        <end position="313"/>
    </location>
</feature>
<feature type="coiled-coil region" evidence="1">
    <location>
        <begin position="392"/>
        <end position="426"/>
    </location>
</feature>
<reference evidence="3 4" key="1">
    <citation type="submission" date="2017-12" db="EMBL/GenBank/DDBJ databases">
        <title>Sequencing, de novo assembly and annotation of complete genome of a new Thraustochytrid species, strain FCC1311.</title>
        <authorList>
            <person name="Sedici K."/>
            <person name="Godart F."/>
            <person name="Aiese Cigliano R."/>
            <person name="Sanseverino W."/>
            <person name="Barakat M."/>
            <person name="Ortet P."/>
            <person name="Marechal E."/>
            <person name="Cagnac O."/>
            <person name="Amato A."/>
        </authorList>
    </citation>
    <scope>NUCLEOTIDE SEQUENCE [LARGE SCALE GENOMIC DNA]</scope>
</reference>
<evidence type="ECO:0000313" key="4">
    <source>
        <dbReference type="Proteomes" id="UP000241890"/>
    </source>
</evidence>
<organism evidence="3 4">
    <name type="scientific">Hondaea fermentalgiana</name>
    <dbReference type="NCBI Taxonomy" id="2315210"/>
    <lineage>
        <taxon>Eukaryota</taxon>
        <taxon>Sar</taxon>
        <taxon>Stramenopiles</taxon>
        <taxon>Bigyra</taxon>
        <taxon>Labyrinthulomycetes</taxon>
        <taxon>Thraustochytrida</taxon>
        <taxon>Thraustochytriidae</taxon>
        <taxon>Hondaea</taxon>
    </lineage>
</organism>
<feature type="coiled-coil region" evidence="1">
    <location>
        <begin position="56"/>
        <end position="90"/>
    </location>
</feature>
<dbReference type="EMBL" id="BEYU01000165">
    <property type="protein sequence ID" value="GBG33678.1"/>
    <property type="molecule type" value="Genomic_DNA"/>
</dbReference>